<evidence type="ECO:0000313" key="3">
    <source>
        <dbReference type="Proteomes" id="UP000799324"/>
    </source>
</evidence>
<protein>
    <submittedName>
        <fullName evidence="2">Uncharacterized protein</fullName>
    </submittedName>
</protein>
<organism evidence="2 3">
    <name type="scientific">Lophiostoma macrostomum CBS 122681</name>
    <dbReference type="NCBI Taxonomy" id="1314788"/>
    <lineage>
        <taxon>Eukaryota</taxon>
        <taxon>Fungi</taxon>
        <taxon>Dikarya</taxon>
        <taxon>Ascomycota</taxon>
        <taxon>Pezizomycotina</taxon>
        <taxon>Dothideomycetes</taxon>
        <taxon>Pleosporomycetidae</taxon>
        <taxon>Pleosporales</taxon>
        <taxon>Lophiostomataceae</taxon>
        <taxon>Lophiostoma</taxon>
    </lineage>
</organism>
<accession>A0A6A6T6U1</accession>
<evidence type="ECO:0000313" key="2">
    <source>
        <dbReference type="EMBL" id="KAF2655719.1"/>
    </source>
</evidence>
<feature type="compositionally biased region" description="Basic residues" evidence="1">
    <location>
        <begin position="158"/>
        <end position="176"/>
    </location>
</feature>
<sequence>MNAVWTLDYAIKRCDSSAMSSRRPRQPRYDLAWRIPPRLAYPEPLAGRRKFLLSKRPLSASSSAKQNLYHAAWTCTSTHFSLSTPQPTQDILGFFNHANHHKILNHLVFDLSSLTIILHEPSTTSKPHLVFDLPRPQHQNILLGLRLQSSTLIGHRASQHHHQNISNQRKRQHASPKSHPTSITTALMSLHPIFYNITIFLNNSGIFSLGLMGFTWLSVCVSRFASLVFAQDFFTLNALRSLLQKTFLSQSIMAWSNICLNSISCQH</sequence>
<proteinExistence type="predicted"/>
<keyword evidence="3" id="KW-1185">Reference proteome</keyword>
<feature type="region of interest" description="Disordered" evidence="1">
    <location>
        <begin position="158"/>
        <end position="180"/>
    </location>
</feature>
<gene>
    <name evidence="2" type="ORF">K491DRAFT_411425</name>
</gene>
<dbReference type="AlphaFoldDB" id="A0A6A6T6U1"/>
<name>A0A6A6T6U1_9PLEO</name>
<dbReference type="Proteomes" id="UP000799324">
    <property type="component" value="Unassembled WGS sequence"/>
</dbReference>
<evidence type="ECO:0000256" key="1">
    <source>
        <dbReference type="SAM" id="MobiDB-lite"/>
    </source>
</evidence>
<reference evidence="2" key="1">
    <citation type="journal article" date="2020" name="Stud. Mycol.">
        <title>101 Dothideomycetes genomes: a test case for predicting lifestyles and emergence of pathogens.</title>
        <authorList>
            <person name="Haridas S."/>
            <person name="Albert R."/>
            <person name="Binder M."/>
            <person name="Bloem J."/>
            <person name="Labutti K."/>
            <person name="Salamov A."/>
            <person name="Andreopoulos B."/>
            <person name="Baker S."/>
            <person name="Barry K."/>
            <person name="Bills G."/>
            <person name="Bluhm B."/>
            <person name="Cannon C."/>
            <person name="Castanera R."/>
            <person name="Culley D."/>
            <person name="Daum C."/>
            <person name="Ezra D."/>
            <person name="Gonzalez J."/>
            <person name="Henrissat B."/>
            <person name="Kuo A."/>
            <person name="Liang C."/>
            <person name="Lipzen A."/>
            <person name="Lutzoni F."/>
            <person name="Magnuson J."/>
            <person name="Mondo S."/>
            <person name="Nolan M."/>
            <person name="Ohm R."/>
            <person name="Pangilinan J."/>
            <person name="Park H.-J."/>
            <person name="Ramirez L."/>
            <person name="Alfaro M."/>
            <person name="Sun H."/>
            <person name="Tritt A."/>
            <person name="Yoshinaga Y."/>
            <person name="Zwiers L.-H."/>
            <person name="Turgeon B."/>
            <person name="Goodwin S."/>
            <person name="Spatafora J."/>
            <person name="Crous P."/>
            <person name="Grigoriev I."/>
        </authorList>
    </citation>
    <scope>NUCLEOTIDE SEQUENCE</scope>
    <source>
        <strain evidence="2">CBS 122681</strain>
    </source>
</reference>
<dbReference type="EMBL" id="MU004345">
    <property type="protein sequence ID" value="KAF2655719.1"/>
    <property type="molecule type" value="Genomic_DNA"/>
</dbReference>